<dbReference type="InterPro" id="IPR029063">
    <property type="entry name" value="SAM-dependent_MTases_sf"/>
</dbReference>
<reference evidence="2" key="2">
    <citation type="submission" date="2020-09" db="EMBL/GenBank/DDBJ databases">
        <authorList>
            <person name="Sun Q."/>
            <person name="Zhou Y."/>
        </authorList>
    </citation>
    <scope>NUCLEOTIDE SEQUENCE</scope>
    <source>
        <strain evidence="2">CGMCC 1.3617</strain>
    </source>
</reference>
<feature type="domain" description="Methyltransferase type 11" evidence="1">
    <location>
        <begin position="23"/>
        <end position="73"/>
    </location>
</feature>
<accession>A0A917L4K8</accession>
<comment type="caution">
    <text evidence="2">The sequence shown here is derived from an EMBL/GenBank/DDBJ whole genome shotgun (WGS) entry which is preliminary data.</text>
</comment>
<dbReference type="Gene3D" id="3.40.50.150">
    <property type="entry name" value="Vaccinia Virus protein VP39"/>
    <property type="match status" value="1"/>
</dbReference>
<gene>
    <name evidence="2" type="ORF">GCM10011320_59820</name>
</gene>
<dbReference type="Proteomes" id="UP000661507">
    <property type="component" value="Unassembled WGS sequence"/>
</dbReference>
<evidence type="ECO:0000313" key="2">
    <source>
        <dbReference type="EMBL" id="GGJ44384.1"/>
    </source>
</evidence>
<sequence>MKGQAARLIGIDVVDFIVADPALELWRSDVTAMTQIADGSVNLAFSRSVMEHIEDVAGAYAEICRILAPGGTYTFLTPNFLDYASLIASVVPNSLHGRIVRATEGRDEEDVFPTHYRSNTGRAIRRLSATAGLSVQRLEYLNQYPAYFRFSPTLFHLGCLYGKMLERFRPLNGLQGWILCVLRKAA</sequence>
<keyword evidence="3" id="KW-1185">Reference proteome</keyword>
<dbReference type="Pfam" id="PF08241">
    <property type="entry name" value="Methyltransf_11"/>
    <property type="match status" value="1"/>
</dbReference>
<dbReference type="GO" id="GO:0008757">
    <property type="term" value="F:S-adenosylmethionine-dependent methyltransferase activity"/>
    <property type="evidence" value="ECO:0007669"/>
    <property type="project" value="InterPro"/>
</dbReference>
<dbReference type="InterPro" id="IPR013216">
    <property type="entry name" value="Methyltransf_11"/>
</dbReference>
<proteinExistence type="predicted"/>
<dbReference type="AlphaFoldDB" id="A0A917L4K8"/>
<evidence type="ECO:0000259" key="1">
    <source>
        <dbReference type="Pfam" id="PF08241"/>
    </source>
</evidence>
<protein>
    <recommendedName>
        <fullName evidence="1">Methyltransferase type 11 domain-containing protein</fullName>
    </recommendedName>
</protein>
<dbReference type="EMBL" id="BMKW01000032">
    <property type="protein sequence ID" value="GGJ44384.1"/>
    <property type="molecule type" value="Genomic_DNA"/>
</dbReference>
<name>A0A917L4K8_9PROT</name>
<reference evidence="2" key="1">
    <citation type="journal article" date="2014" name="Int. J. Syst. Evol. Microbiol.">
        <title>Complete genome sequence of Corynebacterium casei LMG S-19264T (=DSM 44701T), isolated from a smear-ripened cheese.</title>
        <authorList>
            <consortium name="US DOE Joint Genome Institute (JGI-PGF)"/>
            <person name="Walter F."/>
            <person name="Albersmeier A."/>
            <person name="Kalinowski J."/>
            <person name="Ruckert C."/>
        </authorList>
    </citation>
    <scope>NUCLEOTIDE SEQUENCE</scope>
    <source>
        <strain evidence="2">CGMCC 1.3617</strain>
    </source>
</reference>
<organism evidence="2 3">
    <name type="scientific">Neoroseomonas lacus</name>
    <dbReference type="NCBI Taxonomy" id="287609"/>
    <lineage>
        <taxon>Bacteria</taxon>
        <taxon>Pseudomonadati</taxon>
        <taxon>Pseudomonadota</taxon>
        <taxon>Alphaproteobacteria</taxon>
        <taxon>Acetobacterales</taxon>
        <taxon>Acetobacteraceae</taxon>
        <taxon>Neoroseomonas</taxon>
    </lineage>
</organism>
<evidence type="ECO:0000313" key="3">
    <source>
        <dbReference type="Proteomes" id="UP000661507"/>
    </source>
</evidence>
<dbReference type="SUPFAM" id="SSF53335">
    <property type="entry name" value="S-adenosyl-L-methionine-dependent methyltransferases"/>
    <property type="match status" value="1"/>
</dbReference>